<organism evidence="3 4">
    <name type="scientific">Tsuneonella deserti</name>
    <dbReference type="NCBI Taxonomy" id="2035528"/>
    <lineage>
        <taxon>Bacteria</taxon>
        <taxon>Pseudomonadati</taxon>
        <taxon>Pseudomonadota</taxon>
        <taxon>Alphaproteobacteria</taxon>
        <taxon>Sphingomonadales</taxon>
        <taxon>Erythrobacteraceae</taxon>
        <taxon>Tsuneonella</taxon>
    </lineage>
</organism>
<feature type="domain" description="Acyltransferase 3" evidence="2">
    <location>
        <begin position="15"/>
        <end position="367"/>
    </location>
</feature>
<dbReference type="EMBL" id="BMKL01000001">
    <property type="protein sequence ID" value="GGD99780.1"/>
    <property type="molecule type" value="Genomic_DNA"/>
</dbReference>
<dbReference type="PANTHER" id="PTHR36927">
    <property type="entry name" value="BLR4337 PROTEIN"/>
    <property type="match status" value="1"/>
</dbReference>
<keyword evidence="3" id="KW-0012">Acyltransferase</keyword>
<dbReference type="RefSeq" id="WP_308419273.1">
    <property type="nucleotide sequence ID" value="NZ_BMKL01000001.1"/>
</dbReference>
<keyword evidence="1" id="KW-0812">Transmembrane</keyword>
<accession>A0ABQ1SC84</accession>
<evidence type="ECO:0000256" key="1">
    <source>
        <dbReference type="SAM" id="Phobius"/>
    </source>
</evidence>
<keyword evidence="1" id="KW-0472">Membrane</keyword>
<gene>
    <name evidence="3" type="ORF">GCM10011515_19550</name>
</gene>
<feature type="transmembrane region" description="Helical" evidence="1">
    <location>
        <begin position="192"/>
        <end position="209"/>
    </location>
</feature>
<dbReference type="InterPro" id="IPR002656">
    <property type="entry name" value="Acyl_transf_3_dom"/>
</dbReference>
<dbReference type="Pfam" id="PF01757">
    <property type="entry name" value="Acyl_transf_3"/>
    <property type="match status" value="1"/>
</dbReference>
<protein>
    <submittedName>
        <fullName evidence="3">Acyltransferase</fullName>
    </submittedName>
</protein>
<keyword evidence="3" id="KW-0808">Transferase</keyword>
<feature type="transmembrane region" description="Helical" evidence="1">
    <location>
        <begin position="322"/>
        <end position="342"/>
    </location>
</feature>
<keyword evidence="1" id="KW-1133">Transmembrane helix</keyword>
<dbReference type="PANTHER" id="PTHR36927:SF3">
    <property type="entry name" value="GLUCANS BIOSYNTHESIS PROTEIN C"/>
    <property type="match status" value="1"/>
</dbReference>
<name>A0ABQ1SC84_9SPHN</name>
<feature type="transmembrane region" description="Helical" evidence="1">
    <location>
        <begin position="348"/>
        <end position="369"/>
    </location>
</feature>
<dbReference type="GO" id="GO:0016746">
    <property type="term" value="F:acyltransferase activity"/>
    <property type="evidence" value="ECO:0007669"/>
    <property type="project" value="UniProtKB-KW"/>
</dbReference>
<evidence type="ECO:0000313" key="3">
    <source>
        <dbReference type="EMBL" id="GGD99780.1"/>
    </source>
</evidence>
<feature type="transmembrane region" description="Helical" evidence="1">
    <location>
        <begin position="93"/>
        <end position="110"/>
    </location>
</feature>
<sequence length="401" mass="45333">MPTNDAAALPTGRHYGMDWLRIAAFGLLIFYHIGMFFVPWGWHVKTAQPIEWFEFPMLATNAWRLGLLFVVSGYASAALFARSGGLGGFVRNRTARLLVPLAFGIAVIVPPQPWVELTFKHGYDAPFAWFWLHDYFRFGPIDGIVLPTWNHLWFVVYLWLYTLALAVLLMLPEGMRKRAGALLDRMLADWRILVVPIALLLVRLWLGWPGAEETHDVVGDGYAHTFYLPLFLFGYLLRSAPRAWAGIRRWWRASGMLALASYAVVAAVVLQWPGNTPAPGWVYPWYEAAHAIFAWSAIIALIGLADGYWNRDHPRRAMLTEAVFPFYIIHQTVIVVVGWYLLRFALPAGAEFAILFAATVAGCWAFYLVGREIAPLRPLLGLRTRAPRPASFEARHLPESA</sequence>
<dbReference type="InterPro" id="IPR050623">
    <property type="entry name" value="Glucan_succinyl_AcylTrfase"/>
</dbReference>
<feature type="transmembrane region" description="Helical" evidence="1">
    <location>
        <begin position="292"/>
        <end position="310"/>
    </location>
</feature>
<comment type="caution">
    <text evidence="3">The sequence shown here is derived from an EMBL/GenBank/DDBJ whole genome shotgun (WGS) entry which is preliminary data.</text>
</comment>
<dbReference type="Proteomes" id="UP000619041">
    <property type="component" value="Unassembled WGS sequence"/>
</dbReference>
<keyword evidence="4" id="KW-1185">Reference proteome</keyword>
<feature type="transmembrane region" description="Helical" evidence="1">
    <location>
        <begin position="250"/>
        <end position="272"/>
    </location>
</feature>
<reference evidence="4" key="1">
    <citation type="journal article" date="2019" name="Int. J. Syst. Evol. Microbiol.">
        <title>The Global Catalogue of Microorganisms (GCM) 10K type strain sequencing project: providing services to taxonomists for standard genome sequencing and annotation.</title>
        <authorList>
            <consortium name="The Broad Institute Genomics Platform"/>
            <consortium name="The Broad Institute Genome Sequencing Center for Infectious Disease"/>
            <person name="Wu L."/>
            <person name="Ma J."/>
        </authorList>
    </citation>
    <scope>NUCLEOTIDE SEQUENCE [LARGE SCALE GENOMIC DNA]</scope>
    <source>
        <strain evidence="4">CGMCC 1.15959</strain>
    </source>
</reference>
<evidence type="ECO:0000313" key="4">
    <source>
        <dbReference type="Proteomes" id="UP000619041"/>
    </source>
</evidence>
<feature type="transmembrane region" description="Helical" evidence="1">
    <location>
        <begin position="152"/>
        <end position="171"/>
    </location>
</feature>
<feature type="transmembrane region" description="Helical" evidence="1">
    <location>
        <begin position="62"/>
        <end position="81"/>
    </location>
</feature>
<feature type="transmembrane region" description="Helical" evidence="1">
    <location>
        <begin position="22"/>
        <end position="42"/>
    </location>
</feature>
<evidence type="ECO:0000259" key="2">
    <source>
        <dbReference type="Pfam" id="PF01757"/>
    </source>
</evidence>
<proteinExistence type="predicted"/>
<feature type="transmembrane region" description="Helical" evidence="1">
    <location>
        <begin position="221"/>
        <end position="238"/>
    </location>
</feature>